<dbReference type="InterPro" id="IPR037764">
    <property type="entry name" value="CEBPZOS"/>
</dbReference>
<name>A0AAV8YEG7_9CUCU</name>
<reference evidence="2" key="1">
    <citation type="journal article" date="2023" name="Insect Mol. Biol.">
        <title>Genome sequencing provides insights into the evolution of gene families encoding plant cell wall-degrading enzymes in longhorned beetles.</title>
        <authorList>
            <person name="Shin N.R."/>
            <person name="Okamura Y."/>
            <person name="Kirsch R."/>
            <person name="Pauchet Y."/>
        </authorList>
    </citation>
    <scope>NUCLEOTIDE SEQUENCE</scope>
    <source>
        <strain evidence="2">AMC_N1</strain>
    </source>
</reference>
<keyword evidence="1" id="KW-1133">Transmembrane helix</keyword>
<sequence>MLVKNPRPAYRKWLKRGALILFVVEAASFVGTYAVWHKVNTERDYRKYLRDNYPSVLEVYYRTGEIIDSQSKIRQIDQAYWAKEGV</sequence>
<gene>
    <name evidence="2" type="ORF">NQ318_010492</name>
</gene>
<comment type="caution">
    <text evidence="2">The sequence shown here is derived from an EMBL/GenBank/DDBJ whole genome shotgun (WGS) entry which is preliminary data.</text>
</comment>
<feature type="transmembrane region" description="Helical" evidence="1">
    <location>
        <begin position="17"/>
        <end position="36"/>
    </location>
</feature>
<evidence type="ECO:0000256" key="1">
    <source>
        <dbReference type="SAM" id="Phobius"/>
    </source>
</evidence>
<evidence type="ECO:0000313" key="2">
    <source>
        <dbReference type="EMBL" id="KAJ8949858.1"/>
    </source>
</evidence>
<keyword evidence="1" id="KW-0812">Transmembrane</keyword>
<accession>A0AAV8YEG7</accession>
<proteinExistence type="predicted"/>
<keyword evidence="1" id="KW-0472">Membrane</keyword>
<dbReference type="Proteomes" id="UP001162162">
    <property type="component" value="Unassembled WGS sequence"/>
</dbReference>
<protein>
    <submittedName>
        <fullName evidence="2">Uncharacterized protein</fullName>
    </submittedName>
</protein>
<evidence type="ECO:0000313" key="3">
    <source>
        <dbReference type="Proteomes" id="UP001162162"/>
    </source>
</evidence>
<dbReference type="AlphaFoldDB" id="A0AAV8YEG7"/>
<organism evidence="2 3">
    <name type="scientific">Aromia moschata</name>
    <dbReference type="NCBI Taxonomy" id="1265417"/>
    <lineage>
        <taxon>Eukaryota</taxon>
        <taxon>Metazoa</taxon>
        <taxon>Ecdysozoa</taxon>
        <taxon>Arthropoda</taxon>
        <taxon>Hexapoda</taxon>
        <taxon>Insecta</taxon>
        <taxon>Pterygota</taxon>
        <taxon>Neoptera</taxon>
        <taxon>Endopterygota</taxon>
        <taxon>Coleoptera</taxon>
        <taxon>Polyphaga</taxon>
        <taxon>Cucujiformia</taxon>
        <taxon>Chrysomeloidea</taxon>
        <taxon>Cerambycidae</taxon>
        <taxon>Cerambycinae</taxon>
        <taxon>Callichromatini</taxon>
        <taxon>Aromia</taxon>
    </lineage>
</organism>
<dbReference type="PANTHER" id="PTHR38001:SF1">
    <property type="entry name" value="PROTEIN CEBPZOS"/>
    <property type="match status" value="1"/>
</dbReference>
<keyword evidence="3" id="KW-1185">Reference proteome</keyword>
<dbReference type="PANTHER" id="PTHR38001">
    <property type="entry name" value="PROTEIN CEBPZOS"/>
    <property type="match status" value="1"/>
</dbReference>
<dbReference type="EMBL" id="JAPWTK010000108">
    <property type="protein sequence ID" value="KAJ8949858.1"/>
    <property type="molecule type" value="Genomic_DNA"/>
</dbReference>